<evidence type="ECO:0000313" key="2">
    <source>
        <dbReference type="EMBL" id="GID71357.1"/>
    </source>
</evidence>
<dbReference type="AlphaFoldDB" id="A0A919IVQ0"/>
<name>A0A919IVQ0_9ACTN</name>
<dbReference type="EMBL" id="BOMH01000180">
    <property type="protein sequence ID" value="GID71357.1"/>
    <property type="molecule type" value="Genomic_DNA"/>
</dbReference>
<reference evidence="2" key="1">
    <citation type="submission" date="2021-01" db="EMBL/GenBank/DDBJ databases">
        <title>Whole genome shotgun sequence of Actinoplanes cyaneus NBRC 14990.</title>
        <authorList>
            <person name="Komaki H."/>
            <person name="Tamura T."/>
        </authorList>
    </citation>
    <scope>NUCLEOTIDE SEQUENCE</scope>
    <source>
        <strain evidence="2">NBRC 14990</strain>
    </source>
</reference>
<feature type="region of interest" description="Disordered" evidence="1">
    <location>
        <begin position="1"/>
        <end position="27"/>
    </location>
</feature>
<accession>A0A919IVQ0</accession>
<sequence length="175" mass="19641">MPQLFHVSDEGPFTIMDPRPSPAGSPHEGREWVWAVDEERLPNYLLPRQCPRVCWSTARVKHDLLRSPAARVIAVEHRWAPNLLHAGLKVHLLDSAGFTLLDATAGYWISEQAARVTETYLVENCFTALAERGVELRFTPSLWPYIDAVVEAAAEFSAIRMRNAQARELAEKGPA</sequence>
<keyword evidence="3" id="KW-1185">Reference proteome</keyword>
<evidence type="ECO:0000256" key="1">
    <source>
        <dbReference type="SAM" id="MobiDB-lite"/>
    </source>
</evidence>
<evidence type="ECO:0000313" key="3">
    <source>
        <dbReference type="Proteomes" id="UP000619479"/>
    </source>
</evidence>
<gene>
    <name evidence="2" type="ORF">Acy02nite_92380</name>
</gene>
<dbReference type="InterPro" id="IPR049253">
    <property type="entry name" value="DUF6886"/>
</dbReference>
<proteinExistence type="predicted"/>
<dbReference type="Pfam" id="PF21820">
    <property type="entry name" value="DUF6886"/>
    <property type="match status" value="1"/>
</dbReference>
<dbReference type="RefSeq" id="WP_203756861.1">
    <property type="nucleotide sequence ID" value="NZ_BOMH01000180.1"/>
</dbReference>
<organism evidence="2 3">
    <name type="scientific">Actinoplanes cyaneus</name>
    <dbReference type="NCBI Taxonomy" id="52696"/>
    <lineage>
        <taxon>Bacteria</taxon>
        <taxon>Bacillati</taxon>
        <taxon>Actinomycetota</taxon>
        <taxon>Actinomycetes</taxon>
        <taxon>Micromonosporales</taxon>
        <taxon>Micromonosporaceae</taxon>
        <taxon>Actinoplanes</taxon>
    </lineage>
</organism>
<protein>
    <submittedName>
        <fullName evidence="2">Uncharacterized protein</fullName>
    </submittedName>
</protein>
<comment type="caution">
    <text evidence="2">The sequence shown here is derived from an EMBL/GenBank/DDBJ whole genome shotgun (WGS) entry which is preliminary data.</text>
</comment>
<dbReference type="Proteomes" id="UP000619479">
    <property type="component" value="Unassembled WGS sequence"/>
</dbReference>